<organism evidence="8 9">
    <name type="scientific">Virgibacillus siamensis</name>
    <dbReference type="NCBI Taxonomy" id="480071"/>
    <lineage>
        <taxon>Bacteria</taxon>
        <taxon>Bacillati</taxon>
        <taxon>Bacillota</taxon>
        <taxon>Bacilli</taxon>
        <taxon>Bacillales</taxon>
        <taxon>Bacillaceae</taxon>
        <taxon>Virgibacillus</taxon>
    </lineage>
</organism>
<dbReference type="PANTHER" id="PTHR43133">
    <property type="entry name" value="RNA POLYMERASE ECF-TYPE SIGMA FACTO"/>
    <property type="match status" value="1"/>
</dbReference>
<dbReference type="InterPro" id="IPR007627">
    <property type="entry name" value="RNA_pol_sigma70_r2"/>
</dbReference>
<evidence type="ECO:0008006" key="10">
    <source>
        <dbReference type="Google" id="ProtNLM"/>
    </source>
</evidence>
<keyword evidence="5" id="KW-0804">Transcription</keyword>
<keyword evidence="3" id="KW-0731">Sigma factor</keyword>
<name>A0ABN1GPP5_9BACI</name>
<reference evidence="8 9" key="1">
    <citation type="journal article" date="2019" name="Int. J. Syst. Evol. Microbiol.">
        <title>The Global Catalogue of Microorganisms (GCM) 10K type strain sequencing project: providing services to taxonomists for standard genome sequencing and annotation.</title>
        <authorList>
            <consortium name="The Broad Institute Genomics Platform"/>
            <consortium name="The Broad Institute Genome Sequencing Center for Infectious Disease"/>
            <person name="Wu L."/>
            <person name="Ma J."/>
        </authorList>
    </citation>
    <scope>NUCLEOTIDE SEQUENCE [LARGE SCALE GENOMIC DNA]</scope>
    <source>
        <strain evidence="8 9">JCM 15395</strain>
    </source>
</reference>
<dbReference type="InterPro" id="IPR014284">
    <property type="entry name" value="RNA_pol_sigma-70_dom"/>
</dbReference>
<comment type="caution">
    <text evidence="8">The sequence shown here is derived from an EMBL/GenBank/DDBJ whole genome shotgun (WGS) entry which is preliminary data.</text>
</comment>
<dbReference type="EMBL" id="BAAADS010000033">
    <property type="protein sequence ID" value="GAA0615920.1"/>
    <property type="molecule type" value="Genomic_DNA"/>
</dbReference>
<comment type="similarity">
    <text evidence="1">Belongs to the sigma-70 factor family. ECF subfamily.</text>
</comment>
<feature type="domain" description="RNA polymerase sigma factor 70 region 4 type 2" evidence="7">
    <location>
        <begin position="127"/>
        <end position="173"/>
    </location>
</feature>
<dbReference type="Pfam" id="PF08281">
    <property type="entry name" value="Sigma70_r4_2"/>
    <property type="match status" value="1"/>
</dbReference>
<dbReference type="Pfam" id="PF04542">
    <property type="entry name" value="Sigma70_r2"/>
    <property type="match status" value="1"/>
</dbReference>
<dbReference type="InterPro" id="IPR036388">
    <property type="entry name" value="WH-like_DNA-bd_sf"/>
</dbReference>
<sequence>MDNRIAFEEIFEQNKRRIHYQIHKLNIQDPHEEFFQEGLIAMWNAYEKYQPDKGPMATYFNFTIRNRLIDRLRKEISYQNIKKKAIKEELTQITDGNHYSLQEKLNQRLEPEQSLPLTDPALWKTLKSQLTERQWKWIYYYIIEGMSYKEIAVTENTTVEAVKSWGKQVRMKLRDPEFREKLGWDDGL</sequence>
<keyword evidence="9" id="KW-1185">Reference proteome</keyword>
<feature type="domain" description="RNA polymerase sigma-70 region 2" evidence="6">
    <location>
        <begin position="11"/>
        <end position="75"/>
    </location>
</feature>
<evidence type="ECO:0000313" key="8">
    <source>
        <dbReference type="EMBL" id="GAA0615920.1"/>
    </source>
</evidence>
<evidence type="ECO:0000313" key="9">
    <source>
        <dbReference type="Proteomes" id="UP001500866"/>
    </source>
</evidence>
<dbReference type="SUPFAM" id="SSF88946">
    <property type="entry name" value="Sigma2 domain of RNA polymerase sigma factors"/>
    <property type="match status" value="1"/>
</dbReference>
<evidence type="ECO:0000256" key="3">
    <source>
        <dbReference type="ARBA" id="ARBA00023082"/>
    </source>
</evidence>
<accession>A0ABN1GPP5</accession>
<dbReference type="PANTHER" id="PTHR43133:SF8">
    <property type="entry name" value="RNA POLYMERASE SIGMA FACTOR HI_1459-RELATED"/>
    <property type="match status" value="1"/>
</dbReference>
<keyword evidence="4" id="KW-0238">DNA-binding</keyword>
<dbReference type="InterPro" id="IPR013324">
    <property type="entry name" value="RNA_pol_sigma_r3/r4-like"/>
</dbReference>
<dbReference type="InterPro" id="IPR013249">
    <property type="entry name" value="RNA_pol_sigma70_r4_t2"/>
</dbReference>
<dbReference type="Gene3D" id="1.10.10.10">
    <property type="entry name" value="Winged helix-like DNA-binding domain superfamily/Winged helix DNA-binding domain"/>
    <property type="match status" value="1"/>
</dbReference>
<dbReference type="SUPFAM" id="SSF88659">
    <property type="entry name" value="Sigma3 and sigma4 domains of RNA polymerase sigma factors"/>
    <property type="match status" value="1"/>
</dbReference>
<proteinExistence type="inferred from homology"/>
<evidence type="ECO:0000259" key="7">
    <source>
        <dbReference type="Pfam" id="PF08281"/>
    </source>
</evidence>
<dbReference type="NCBIfam" id="TIGR02937">
    <property type="entry name" value="sigma70-ECF"/>
    <property type="match status" value="1"/>
</dbReference>
<evidence type="ECO:0000256" key="1">
    <source>
        <dbReference type="ARBA" id="ARBA00010641"/>
    </source>
</evidence>
<dbReference type="RefSeq" id="WP_343816503.1">
    <property type="nucleotide sequence ID" value="NZ_BAAADS010000033.1"/>
</dbReference>
<evidence type="ECO:0000259" key="6">
    <source>
        <dbReference type="Pfam" id="PF04542"/>
    </source>
</evidence>
<dbReference type="Gene3D" id="1.10.1740.10">
    <property type="match status" value="1"/>
</dbReference>
<evidence type="ECO:0000256" key="2">
    <source>
        <dbReference type="ARBA" id="ARBA00023015"/>
    </source>
</evidence>
<evidence type="ECO:0000256" key="4">
    <source>
        <dbReference type="ARBA" id="ARBA00023125"/>
    </source>
</evidence>
<dbReference type="InterPro" id="IPR013325">
    <property type="entry name" value="RNA_pol_sigma_r2"/>
</dbReference>
<gene>
    <name evidence="8" type="ORF">GCM10009001_36160</name>
</gene>
<protein>
    <recommendedName>
        <fullName evidence="10">Sigma-70 family RNA polymerase sigma factor</fullName>
    </recommendedName>
</protein>
<dbReference type="InterPro" id="IPR039425">
    <property type="entry name" value="RNA_pol_sigma-70-like"/>
</dbReference>
<keyword evidence="2" id="KW-0805">Transcription regulation</keyword>
<dbReference type="Proteomes" id="UP001500866">
    <property type="component" value="Unassembled WGS sequence"/>
</dbReference>
<evidence type="ECO:0000256" key="5">
    <source>
        <dbReference type="ARBA" id="ARBA00023163"/>
    </source>
</evidence>